<accession>A0A917I901</accession>
<dbReference type="InterPro" id="IPR057666">
    <property type="entry name" value="DrpA_SLOG"/>
</dbReference>
<dbReference type="EMBL" id="BMES01000002">
    <property type="protein sequence ID" value="GGH24894.1"/>
    <property type="molecule type" value="Genomic_DNA"/>
</dbReference>
<dbReference type="InterPro" id="IPR041614">
    <property type="entry name" value="DprA_WH"/>
</dbReference>
<evidence type="ECO:0000256" key="2">
    <source>
        <dbReference type="SAM" id="MobiDB-lite"/>
    </source>
</evidence>
<gene>
    <name evidence="5" type="ORF">GCM10007036_31630</name>
</gene>
<dbReference type="Pfam" id="PF02481">
    <property type="entry name" value="DNA_processg_A"/>
    <property type="match status" value="1"/>
</dbReference>
<evidence type="ECO:0000313" key="6">
    <source>
        <dbReference type="Proteomes" id="UP000603912"/>
    </source>
</evidence>
<dbReference type="Proteomes" id="UP000603912">
    <property type="component" value="Unassembled WGS sequence"/>
</dbReference>
<feature type="region of interest" description="Disordered" evidence="2">
    <location>
        <begin position="323"/>
        <end position="353"/>
    </location>
</feature>
<protein>
    <submittedName>
        <fullName evidence="5">DNA processing protein DprA</fullName>
    </submittedName>
</protein>
<dbReference type="Pfam" id="PF17782">
    <property type="entry name" value="WHD_DprA"/>
    <property type="match status" value="1"/>
</dbReference>
<reference evidence="5" key="2">
    <citation type="submission" date="2020-09" db="EMBL/GenBank/DDBJ databases">
        <authorList>
            <person name="Sun Q."/>
            <person name="Zhou Y."/>
        </authorList>
    </citation>
    <scope>NUCLEOTIDE SEQUENCE</scope>
    <source>
        <strain evidence="5">CGMCC 1.12214</strain>
    </source>
</reference>
<sequence>MSLEGGRPAPALTDQQRFDWLRLIRSENIGPRTFRALINHFGSAGAALRGLPDLARSRGAKAVRICTQAEAEREWDAARRLGARFVASGEPDYPTALRAIDTAPPILCVRGRAEALLRPCVAIVGSRNASATGQQLAIRMAHELAGAGFTVVSGLARGIDARAHEATLASGTVAVLAGGHDRIYPAEHTAMLERMVERGAAVSEMPLGWEPRGRDFPRRNRIVSGMSLGVVVVEAARKSGSLITARFALEQGREVFAIPGSPLDPRAAGTNDLLKQGATFTTGAEDVIAALQPLIAAEPGANQMRDGGKDSVDQEQLWDELDLFGDAPPTPTAPVQGYSFEERASGPPDDAEPADPMKRIEALLGTSPVGMDLLVRSSGLPVATVRSALLDLEVAGRIERHGAGMLSLRPAEAALRTAPPQRCDEP</sequence>
<evidence type="ECO:0000256" key="1">
    <source>
        <dbReference type="ARBA" id="ARBA00006525"/>
    </source>
</evidence>
<dbReference type="PANTHER" id="PTHR43022">
    <property type="entry name" value="PROTEIN SMF"/>
    <property type="match status" value="1"/>
</dbReference>
<feature type="domain" description="DprA winged helix" evidence="4">
    <location>
        <begin position="347"/>
        <end position="404"/>
    </location>
</feature>
<evidence type="ECO:0000259" key="4">
    <source>
        <dbReference type="Pfam" id="PF17782"/>
    </source>
</evidence>
<name>A0A917I901_9HYPH</name>
<dbReference type="SUPFAM" id="SSF102405">
    <property type="entry name" value="MCP/YpsA-like"/>
    <property type="match status" value="1"/>
</dbReference>
<feature type="domain" description="Smf/DprA SLOG" evidence="3">
    <location>
        <begin position="85"/>
        <end position="291"/>
    </location>
</feature>
<dbReference type="Gene3D" id="3.40.50.450">
    <property type="match status" value="1"/>
</dbReference>
<dbReference type="Gene3D" id="1.10.10.10">
    <property type="entry name" value="Winged helix-like DNA-binding domain superfamily/Winged helix DNA-binding domain"/>
    <property type="match status" value="1"/>
</dbReference>
<dbReference type="Pfam" id="PF21102">
    <property type="entry name" value="DprA_N"/>
    <property type="match status" value="1"/>
</dbReference>
<comment type="similarity">
    <text evidence="1">Belongs to the DprA/Smf family.</text>
</comment>
<reference evidence="5" key="1">
    <citation type="journal article" date="2014" name="Int. J. Syst. Evol. Microbiol.">
        <title>Complete genome sequence of Corynebacterium casei LMG S-19264T (=DSM 44701T), isolated from a smear-ripened cheese.</title>
        <authorList>
            <consortium name="US DOE Joint Genome Institute (JGI-PGF)"/>
            <person name="Walter F."/>
            <person name="Albersmeier A."/>
            <person name="Kalinowski J."/>
            <person name="Ruckert C."/>
        </authorList>
    </citation>
    <scope>NUCLEOTIDE SEQUENCE</scope>
    <source>
        <strain evidence="5">CGMCC 1.12214</strain>
    </source>
</reference>
<dbReference type="InterPro" id="IPR003488">
    <property type="entry name" value="DprA"/>
</dbReference>
<evidence type="ECO:0000259" key="3">
    <source>
        <dbReference type="Pfam" id="PF02481"/>
    </source>
</evidence>
<proteinExistence type="inferred from homology"/>
<organism evidence="5 6">
    <name type="scientific">Alsobacter metallidurans</name>
    <dbReference type="NCBI Taxonomy" id="340221"/>
    <lineage>
        <taxon>Bacteria</taxon>
        <taxon>Pseudomonadati</taxon>
        <taxon>Pseudomonadota</taxon>
        <taxon>Alphaproteobacteria</taxon>
        <taxon>Hyphomicrobiales</taxon>
        <taxon>Alsobacteraceae</taxon>
        <taxon>Alsobacter</taxon>
    </lineage>
</organism>
<dbReference type="NCBIfam" id="TIGR00732">
    <property type="entry name" value="dprA"/>
    <property type="match status" value="1"/>
</dbReference>
<keyword evidence="6" id="KW-1185">Reference proteome</keyword>
<dbReference type="PANTHER" id="PTHR43022:SF1">
    <property type="entry name" value="PROTEIN SMF"/>
    <property type="match status" value="1"/>
</dbReference>
<dbReference type="GO" id="GO:0009294">
    <property type="term" value="P:DNA-mediated transformation"/>
    <property type="evidence" value="ECO:0007669"/>
    <property type="project" value="InterPro"/>
</dbReference>
<dbReference type="AlphaFoldDB" id="A0A917I901"/>
<evidence type="ECO:0000313" key="5">
    <source>
        <dbReference type="EMBL" id="GGH24894.1"/>
    </source>
</evidence>
<comment type="caution">
    <text evidence="5">The sequence shown here is derived from an EMBL/GenBank/DDBJ whole genome shotgun (WGS) entry which is preliminary data.</text>
</comment>
<dbReference type="RefSeq" id="WP_188518683.1">
    <property type="nucleotide sequence ID" value="NZ_BMES01000002.1"/>
</dbReference>
<dbReference type="InterPro" id="IPR036388">
    <property type="entry name" value="WH-like_DNA-bd_sf"/>
</dbReference>